<protein>
    <submittedName>
        <fullName evidence="1">Uncharacterized protein</fullName>
    </submittedName>
</protein>
<comment type="caution">
    <text evidence="1">The sequence shown here is derived from an EMBL/GenBank/DDBJ whole genome shotgun (WGS) entry which is preliminary data.</text>
</comment>
<dbReference type="EMBL" id="JACCFH010000001">
    <property type="protein sequence ID" value="NYG33013.1"/>
    <property type="molecule type" value="Genomic_DNA"/>
</dbReference>
<name>A0A7Y9U5J6_9BURK</name>
<evidence type="ECO:0000313" key="2">
    <source>
        <dbReference type="Proteomes" id="UP000518288"/>
    </source>
</evidence>
<accession>A0A7Y9U5J6</accession>
<dbReference type="AlphaFoldDB" id="A0A7Y9U5J6"/>
<sequence>MGIRRHPFVVRVGLQGADAVSHGGQVAHGCADIAEGWRARGTESAGHQLRVIYNVFILCEAGRNTNLDARR</sequence>
<proteinExistence type="predicted"/>
<gene>
    <name evidence="1" type="ORF">BDD16_001999</name>
</gene>
<organism evidence="1 2">
    <name type="scientific">Sphaerotilus montanus</name>
    <dbReference type="NCBI Taxonomy" id="522889"/>
    <lineage>
        <taxon>Bacteria</taxon>
        <taxon>Pseudomonadati</taxon>
        <taxon>Pseudomonadota</taxon>
        <taxon>Betaproteobacteria</taxon>
        <taxon>Burkholderiales</taxon>
        <taxon>Sphaerotilaceae</taxon>
        <taxon>Sphaerotilus</taxon>
    </lineage>
</organism>
<evidence type="ECO:0000313" key="1">
    <source>
        <dbReference type="EMBL" id="NYG33013.1"/>
    </source>
</evidence>
<reference evidence="1 2" key="1">
    <citation type="submission" date="2020-07" db="EMBL/GenBank/DDBJ databases">
        <title>Genomic Encyclopedia of Archaeal and Bacterial Type Strains, Phase II (KMG-II): from individual species to whole genera.</title>
        <authorList>
            <person name="Goeker M."/>
        </authorList>
    </citation>
    <scope>NUCLEOTIDE SEQUENCE [LARGE SCALE GENOMIC DNA]</scope>
    <source>
        <strain evidence="1 2">DSM 21226</strain>
    </source>
</reference>
<keyword evidence="2" id="KW-1185">Reference proteome</keyword>
<dbReference type="Proteomes" id="UP000518288">
    <property type="component" value="Unassembled WGS sequence"/>
</dbReference>